<evidence type="ECO:0000256" key="1">
    <source>
        <dbReference type="SAM" id="Phobius"/>
    </source>
</evidence>
<feature type="transmembrane region" description="Helical" evidence="1">
    <location>
        <begin position="7"/>
        <end position="27"/>
    </location>
</feature>
<keyword evidence="1" id="KW-0812">Transmembrane</keyword>
<evidence type="ECO:0000313" key="2">
    <source>
        <dbReference type="EMBL" id="RGB75825.1"/>
    </source>
</evidence>
<reference evidence="2 3" key="1">
    <citation type="submission" date="2018-08" db="EMBL/GenBank/DDBJ databases">
        <title>A genome reference for cultivated species of the human gut microbiota.</title>
        <authorList>
            <person name="Zou Y."/>
            <person name="Xue W."/>
            <person name="Luo G."/>
        </authorList>
    </citation>
    <scope>NUCLEOTIDE SEQUENCE [LARGE SCALE GENOMIC DNA]</scope>
    <source>
        <strain evidence="2 3">OF01-3</strain>
    </source>
</reference>
<comment type="caution">
    <text evidence="2">The sequence shown here is derived from an EMBL/GenBank/DDBJ whole genome shotgun (WGS) entry which is preliminary data.</text>
</comment>
<dbReference type="EMBL" id="QVEU01000004">
    <property type="protein sequence ID" value="RGB75825.1"/>
    <property type="molecule type" value="Genomic_DNA"/>
</dbReference>
<dbReference type="AlphaFoldDB" id="A0A3E2THC6"/>
<proteinExistence type="predicted"/>
<accession>A0A3E2THC6</accession>
<feature type="transmembrane region" description="Helical" evidence="1">
    <location>
        <begin position="103"/>
        <end position="123"/>
    </location>
</feature>
<dbReference type="RefSeq" id="WP_117521768.1">
    <property type="nucleotide sequence ID" value="NZ_QVEU01000004.1"/>
</dbReference>
<protein>
    <submittedName>
        <fullName evidence="2">Uncharacterized protein</fullName>
    </submittedName>
</protein>
<keyword evidence="3" id="KW-1185">Reference proteome</keyword>
<evidence type="ECO:0000313" key="3">
    <source>
        <dbReference type="Proteomes" id="UP000261011"/>
    </source>
</evidence>
<keyword evidence="1" id="KW-0472">Membrane</keyword>
<feature type="transmembrane region" description="Helical" evidence="1">
    <location>
        <begin position="63"/>
        <end position="83"/>
    </location>
</feature>
<organism evidence="2 3">
    <name type="scientific">Anaerococcus nagyae</name>
    <dbReference type="NCBI Taxonomy" id="1755241"/>
    <lineage>
        <taxon>Bacteria</taxon>
        <taxon>Bacillati</taxon>
        <taxon>Bacillota</taxon>
        <taxon>Tissierellia</taxon>
        <taxon>Tissierellales</taxon>
        <taxon>Peptoniphilaceae</taxon>
        <taxon>Anaerococcus</taxon>
    </lineage>
</organism>
<name>A0A3E2THC6_9FIRM</name>
<keyword evidence="1" id="KW-1133">Transmembrane helix</keyword>
<sequence>MSDNKKFFYNEAKVLIIILLSILGFLFVKKANFLAFAIITSIVFYLAIIFIESNNLKFSKHILNIILAFYNVISLLFMVQYFISGIDEVKIYEIFLHPFINDGVYKIEYIVWIFIYTLFLLIIQSSKLEFSGENYER</sequence>
<gene>
    <name evidence="2" type="ORF">DXA39_05750</name>
</gene>
<dbReference type="Proteomes" id="UP000261011">
    <property type="component" value="Unassembled WGS sequence"/>
</dbReference>
<feature type="transmembrane region" description="Helical" evidence="1">
    <location>
        <begin position="33"/>
        <end position="51"/>
    </location>
</feature>